<dbReference type="Proteomes" id="UP000449092">
    <property type="component" value="Unassembled WGS sequence"/>
</dbReference>
<dbReference type="Gene3D" id="2.30.40.10">
    <property type="entry name" value="Urease, subunit C, domain 1"/>
    <property type="match status" value="1"/>
</dbReference>
<dbReference type="Gene3D" id="3.30.1490.130">
    <property type="entry name" value="D-aminoacylase. Domain 3"/>
    <property type="match status" value="1"/>
</dbReference>
<dbReference type="SUPFAM" id="SSF51556">
    <property type="entry name" value="Metallo-dependent hydrolases"/>
    <property type="match status" value="1"/>
</dbReference>
<accession>A0A845DAE8</accession>
<protein>
    <submittedName>
        <fullName evidence="2">Amidohydrolase family protein</fullName>
    </submittedName>
</protein>
<gene>
    <name evidence="2" type="ORF">F4X82_02850</name>
</gene>
<organism evidence="2 3">
    <name type="scientific">Candidatus Spechtbacteria bacterium SB0662_bin_43</name>
    <dbReference type="NCBI Taxonomy" id="2604897"/>
    <lineage>
        <taxon>Bacteria</taxon>
        <taxon>Candidatus Spechtiibacteriota</taxon>
    </lineage>
</organism>
<dbReference type="SUPFAM" id="SSF51338">
    <property type="entry name" value="Composite domain of metallo-dependent hydrolases"/>
    <property type="match status" value="1"/>
</dbReference>
<evidence type="ECO:0000313" key="2">
    <source>
        <dbReference type="EMBL" id="MYE38429.1"/>
    </source>
</evidence>
<dbReference type="InterPro" id="IPR050378">
    <property type="entry name" value="Metallo-dep_Hydrolases_sf"/>
</dbReference>
<evidence type="ECO:0000313" key="3">
    <source>
        <dbReference type="Proteomes" id="UP000449092"/>
    </source>
</evidence>
<keyword evidence="2" id="KW-0378">Hydrolase</keyword>
<dbReference type="InterPro" id="IPR032466">
    <property type="entry name" value="Metal_Hydrolase"/>
</dbReference>
<dbReference type="AlphaFoldDB" id="A0A845DAE8"/>
<dbReference type="Gene3D" id="3.20.20.140">
    <property type="entry name" value="Metal-dependent hydrolases"/>
    <property type="match status" value="1"/>
</dbReference>
<dbReference type="InterPro" id="IPR023100">
    <property type="entry name" value="D-aminoacylase_insert_dom_sf"/>
</dbReference>
<dbReference type="GO" id="GO:0016811">
    <property type="term" value="F:hydrolase activity, acting on carbon-nitrogen (but not peptide) bonds, in linear amides"/>
    <property type="evidence" value="ECO:0007669"/>
    <property type="project" value="InterPro"/>
</dbReference>
<dbReference type="PANTHER" id="PTHR11647:SF1">
    <property type="entry name" value="COLLAPSIN RESPONSE MEDIATOR PROTEIN"/>
    <property type="match status" value="1"/>
</dbReference>
<sequence>MNILLKGGTVFDGIGVKRRHADVRIAGEFIVDIGDLSPRANEVVLDATDLFVAPGFIDIHTRSDEYNTLLSNPEQTSLLRQGVTSILVGNSGFSLAPLLAPVGNESPRAQSVPHASWVTMGECLDALSTKRFGVNVATLVGHTTVSGGITHGKHTTLRNDELEELYAFLEQSIQEGAFGISAGLLSPETRTTSPDVLRTMMMIAKKYNALYATTIRNERDLFLDSFKELFVLARETGANVQFSHLKPEYPENWKDYALVLRALSDEGVDTIAFDVYPYTTTFSSLVVALPAWITQKYGVLNRAFFSKTKQRDECIRDLNSKEKMFRTMVVGGGNVPYEYYGKQIGELAQRQEKSVGEIVVMLLEMSDCGVMVYSPSLSEDGLCSALQNQKSFITTNGGGYTIQKKNEPYAAHRRSFGAIPKFFAEYVRDKKLLSWEEAIYKVTHGPAQKIGIQNRGTIAHNHYADIVVFDPHTIQDRTNQQDPYQYPDGIVAVIVNGAVAFEQGNDTIVSAGTVLRKT</sequence>
<dbReference type="EMBL" id="VXOY01000024">
    <property type="protein sequence ID" value="MYE38429.1"/>
    <property type="molecule type" value="Genomic_DNA"/>
</dbReference>
<dbReference type="InterPro" id="IPR013108">
    <property type="entry name" value="Amidohydro_3"/>
</dbReference>
<comment type="caution">
    <text evidence="2">The sequence shown here is derived from an EMBL/GenBank/DDBJ whole genome shotgun (WGS) entry which is preliminary data.</text>
</comment>
<dbReference type="Pfam" id="PF07969">
    <property type="entry name" value="Amidohydro_3"/>
    <property type="match status" value="1"/>
</dbReference>
<reference evidence="2 3" key="1">
    <citation type="submission" date="2019-09" db="EMBL/GenBank/DDBJ databases">
        <title>Characterisation of the sponge microbiome using genome-centric metagenomics.</title>
        <authorList>
            <person name="Engelberts J.P."/>
            <person name="Robbins S.J."/>
            <person name="De Goeij J.M."/>
            <person name="Aranda M."/>
            <person name="Bell S.C."/>
            <person name="Webster N.S."/>
        </authorList>
    </citation>
    <scope>NUCLEOTIDE SEQUENCE [LARGE SCALE GENOMIC DNA]</scope>
    <source>
        <strain evidence="2">SB0662_bin_43</strain>
    </source>
</reference>
<name>A0A845DAE8_9BACT</name>
<feature type="domain" description="Amidohydrolase 3" evidence="1">
    <location>
        <begin position="417"/>
        <end position="500"/>
    </location>
</feature>
<evidence type="ECO:0000259" key="1">
    <source>
        <dbReference type="Pfam" id="PF07969"/>
    </source>
</evidence>
<dbReference type="InterPro" id="IPR011059">
    <property type="entry name" value="Metal-dep_hydrolase_composite"/>
</dbReference>
<proteinExistence type="predicted"/>
<dbReference type="PANTHER" id="PTHR11647">
    <property type="entry name" value="HYDRANTOINASE/DIHYDROPYRIMIDINASE FAMILY MEMBER"/>
    <property type="match status" value="1"/>
</dbReference>